<feature type="transmembrane region" description="Helical" evidence="2">
    <location>
        <begin position="134"/>
        <end position="156"/>
    </location>
</feature>
<sequence>MSDNSADREKNARVTVPEVEVPEPEGRTDFSSPGPRAVTPEAEDVKVAPVPQPAAEEELFGGEGDPLYAGVAAPGPTGPVKPGKPSSGNWQMPDWMADEDAADTKLGRSTGRLDAQPGGHAPDGFEDGGGRGKLILFGGVGLLVLALLAAGGVYLLKQRSGDPGSGEVKPGKAAADSGPQSPAPRVQMPPGKPLKRFPGRPSKMLGMVTDPVSGLAYPRLAKPWQPPTKAIKLGTPGWSGQQVLVTERRAAKPVYGQVLIGALNPALRGSYTGPESVPAVAVLAAKSMEQQYYRFPHKSAPLASQALTVDGRKGWLVASYITYKRAGVRATGEVVATAVIDSGRAAPAVAYVSVPNTHRAMWPDVNQFLTRLKVSAA</sequence>
<reference evidence="3 4" key="1">
    <citation type="journal article" date="2019" name="Int. J. Syst. Evol. Microbiol.">
        <title>The Global Catalogue of Microorganisms (GCM) 10K type strain sequencing project: providing services to taxonomists for standard genome sequencing and annotation.</title>
        <authorList>
            <consortium name="The Broad Institute Genomics Platform"/>
            <consortium name="The Broad Institute Genome Sequencing Center for Infectious Disease"/>
            <person name="Wu L."/>
            <person name="Ma J."/>
        </authorList>
    </citation>
    <scope>NUCLEOTIDE SEQUENCE [LARGE SCALE GENOMIC DNA]</scope>
    <source>
        <strain evidence="3 4">JCM 3325</strain>
    </source>
</reference>
<organism evidence="3 4">
    <name type="scientific">Actinomadura vinacea</name>
    <dbReference type="NCBI Taxonomy" id="115336"/>
    <lineage>
        <taxon>Bacteria</taxon>
        <taxon>Bacillati</taxon>
        <taxon>Actinomycetota</taxon>
        <taxon>Actinomycetes</taxon>
        <taxon>Streptosporangiales</taxon>
        <taxon>Thermomonosporaceae</taxon>
        <taxon>Actinomadura</taxon>
    </lineage>
</organism>
<feature type="region of interest" description="Disordered" evidence="1">
    <location>
        <begin position="160"/>
        <end position="202"/>
    </location>
</feature>
<comment type="caution">
    <text evidence="3">The sequence shown here is derived from an EMBL/GenBank/DDBJ whole genome shotgun (WGS) entry which is preliminary data.</text>
</comment>
<feature type="compositionally biased region" description="Low complexity" evidence="1">
    <location>
        <begin position="70"/>
        <end position="88"/>
    </location>
</feature>
<keyword evidence="2" id="KW-1133">Transmembrane helix</keyword>
<proteinExistence type="predicted"/>
<dbReference type="EMBL" id="BAAARW010000012">
    <property type="protein sequence ID" value="GAA2423710.1"/>
    <property type="molecule type" value="Genomic_DNA"/>
</dbReference>
<keyword evidence="2" id="KW-0472">Membrane</keyword>
<evidence type="ECO:0000313" key="3">
    <source>
        <dbReference type="EMBL" id="GAA2423710.1"/>
    </source>
</evidence>
<accession>A0ABN3J759</accession>
<evidence type="ECO:0008006" key="5">
    <source>
        <dbReference type="Google" id="ProtNLM"/>
    </source>
</evidence>
<feature type="compositionally biased region" description="Basic and acidic residues" evidence="1">
    <location>
        <begin position="1"/>
        <end position="12"/>
    </location>
</feature>
<gene>
    <name evidence="3" type="ORF">GCM10010191_39790</name>
</gene>
<evidence type="ECO:0000256" key="1">
    <source>
        <dbReference type="SAM" id="MobiDB-lite"/>
    </source>
</evidence>
<evidence type="ECO:0000313" key="4">
    <source>
        <dbReference type="Proteomes" id="UP001501231"/>
    </source>
</evidence>
<name>A0ABN3J759_9ACTN</name>
<dbReference type="RefSeq" id="WP_344590543.1">
    <property type="nucleotide sequence ID" value="NZ_BAAARW010000012.1"/>
</dbReference>
<protein>
    <recommendedName>
        <fullName evidence="5">Fibronectin attachment protein</fullName>
    </recommendedName>
</protein>
<feature type="region of interest" description="Disordered" evidence="1">
    <location>
        <begin position="1"/>
        <end position="94"/>
    </location>
</feature>
<evidence type="ECO:0000256" key="2">
    <source>
        <dbReference type="SAM" id="Phobius"/>
    </source>
</evidence>
<keyword evidence="2" id="KW-0812">Transmembrane</keyword>
<dbReference type="Proteomes" id="UP001501231">
    <property type="component" value="Unassembled WGS sequence"/>
</dbReference>
<keyword evidence="4" id="KW-1185">Reference proteome</keyword>